<sequence length="52" mass="6328">MFLVLFRTPYFTRDDGISNFLKFYLIFHSRPRVDSCSIKKTFLKLIYVTFKI</sequence>
<protein>
    <submittedName>
        <fullName evidence="1">Uncharacterized protein</fullName>
    </submittedName>
</protein>
<dbReference type="AlphaFoldDB" id="A0A0K2TA28"/>
<accession>A0A0K2TA28</accession>
<proteinExistence type="predicted"/>
<dbReference type="EMBL" id="HACA01004970">
    <property type="protein sequence ID" value="CDW22331.1"/>
    <property type="molecule type" value="Transcribed_RNA"/>
</dbReference>
<name>A0A0K2TA28_LEPSM</name>
<reference evidence="1" key="1">
    <citation type="submission" date="2014-05" db="EMBL/GenBank/DDBJ databases">
        <authorList>
            <person name="Chronopoulou M."/>
        </authorList>
    </citation>
    <scope>NUCLEOTIDE SEQUENCE</scope>
    <source>
        <tissue evidence="1">Whole organism</tissue>
    </source>
</reference>
<evidence type="ECO:0000313" key="1">
    <source>
        <dbReference type="EMBL" id="CDW22331.1"/>
    </source>
</evidence>
<organism evidence="1">
    <name type="scientific">Lepeophtheirus salmonis</name>
    <name type="common">Salmon louse</name>
    <name type="synonym">Caligus salmonis</name>
    <dbReference type="NCBI Taxonomy" id="72036"/>
    <lineage>
        <taxon>Eukaryota</taxon>
        <taxon>Metazoa</taxon>
        <taxon>Ecdysozoa</taxon>
        <taxon>Arthropoda</taxon>
        <taxon>Crustacea</taxon>
        <taxon>Multicrustacea</taxon>
        <taxon>Hexanauplia</taxon>
        <taxon>Copepoda</taxon>
        <taxon>Siphonostomatoida</taxon>
        <taxon>Caligidae</taxon>
        <taxon>Lepeophtheirus</taxon>
    </lineage>
</organism>